<dbReference type="InterPro" id="IPR006035">
    <property type="entry name" value="Ureohydrolase"/>
</dbReference>
<reference evidence="5 6" key="1">
    <citation type="submission" date="2022-06" db="EMBL/GenBank/DDBJ databases">
        <title>Genomic Encyclopedia of Archaeal and Bacterial Type Strains, Phase II (KMG-II): from individual species to whole genera.</title>
        <authorList>
            <person name="Goeker M."/>
        </authorList>
    </citation>
    <scope>NUCLEOTIDE SEQUENCE [LARGE SCALE GENOMIC DNA]</scope>
    <source>
        <strain evidence="5 6">DSM 40477</strain>
    </source>
</reference>
<dbReference type="InterPro" id="IPR023696">
    <property type="entry name" value="Ureohydrolase_dom_sf"/>
</dbReference>
<proteinExistence type="inferred from homology"/>
<evidence type="ECO:0000256" key="2">
    <source>
        <dbReference type="ARBA" id="ARBA00022801"/>
    </source>
</evidence>
<keyword evidence="6" id="KW-1185">Reference proteome</keyword>
<dbReference type="EMBL" id="JAMTCP010000033">
    <property type="protein sequence ID" value="MCP2260922.1"/>
    <property type="molecule type" value="Genomic_DNA"/>
</dbReference>
<dbReference type="PANTHER" id="PTHR43782">
    <property type="entry name" value="ARGINASE"/>
    <property type="match status" value="1"/>
</dbReference>
<protein>
    <submittedName>
        <fullName evidence="5">Arginase</fullName>
    </submittedName>
</protein>
<evidence type="ECO:0000313" key="6">
    <source>
        <dbReference type="Proteomes" id="UP001205311"/>
    </source>
</evidence>
<organism evidence="5 6">
    <name type="scientific">Streptoalloteichus tenebrarius (strain ATCC 17920 / DSM 40477 / JCM 4838 / CBS 697.72 / NBRC 16177 / NCIMB 11028 / NRRL B-12390 / A12253. 1 / ISP 5477)</name>
    <name type="common">Streptomyces tenebrarius</name>
    <dbReference type="NCBI Taxonomy" id="1933"/>
    <lineage>
        <taxon>Bacteria</taxon>
        <taxon>Bacillati</taxon>
        <taxon>Actinomycetota</taxon>
        <taxon>Actinomycetes</taxon>
        <taxon>Pseudonocardiales</taxon>
        <taxon>Pseudonocardiaceae</taxon>
        <taxon>Streptoalloteichus</taxon>
    </lineage>
</organism>
<keyword evidence="2" id="KW-0378">Hydrolase</keyword>
<name>A0ABT1HZG3_STRSD</name>
<keyword evidence="3" id="KW-0464">Manganese</keyword>
<dbReference type="Proteomes" id="UP001205311">
    <property type="component" value="Unassembled WGS sequence"/>
</dbReference>
<keyword evidence="1" id="KW-0479">Metal-binding</keyword>
<dbReference type="SUPFAM" id="SSF52768">
    <property type="entry name" value="Arginase/deacetylase"/>
    <property type="match status" value="1"/>
</dbReference>
<dbReference type="PANTHER" id="PTHR43782:SF3">
    <property type="entry name" value="ARGINASE"/>
    <property type="match status" value="1"/>
</dbReference>
<accession>A0ABT1HZG3</accession>
<evidence type="ECO:0000256" key="3">
    <source>
        <dbReference type="ARBA" id="ARBA00023211"/>
    </source>
</evidence>
<dbReference type="CDD" id="cd09999">
    <property type="entry name" value="Arginase-like_1"/>
    <property type="match status" value="1"/>
</dbReference>
<comment type="caution">
    <text evidence="5">The sequence shown here is derived from an EMBL/GenBank/DDBJ whole genome shotgun (WGS) entry which is preliminary data.</text>
</comment>
<evidence type="ECO:0000256" key="4">
    <source>
        <dbReference type="PROSITE-ProRule" id="PRU00742"/>
    </source>
</evidence>
<dbReference type="PROSITE" id="PS51409">
    <property type="entry name" value="ARGINASE_2"/>
    <property type="match status" value="1"/>
</dbReference>
<evidence type="ECO:0000313" key="5">
    <source>
        <dbReference type="EMBL" id="MCP2260922.1"/>
    </source>
</evidence>
<gene>
    <name evidence="5" type="ORF">LX15_004642</name>
</gene>
<sequence length="280" mass="28166">MPVELLAVPQHQGAVVVDGGRLPTGCAALAELAGAALGRPPRVVAVASGTTPLTGGVASFSGLVANRWAQLAVLRRVREPVLLVGGDCGVETAALAVARARWGDGLGVVWWDAHADLNTPGSSPSAAFHGMALRAALGEGDPALVADPPVVAGQVVLAGVRALDPDERAVIAEGLVTHLGPDLARDPGRVAAALVGSGASHAYLHVDLDVLDPDEFGGACCPEPGGLTVDEVVAGIEAVAAALPVVGVGVTECVTTDPVELRRIMPILEAAHAALARWSD</sequence>
<dbReference type="RefSeq" id="WP_253671762.1">
    <property type="nucleotide sequence ID" value="NZ_JAMTCP010000033.1"/>
</dbReference>
<dbReference type="PRINTS" id="PR00116">
    <property type="entry name" value="ARGINASE"/>
</dbReference>
<comment type="similarity">
    <text evidence="4">Belongs to the arginase family.</text>
</comment>
<dbReference type="Gene3D" id="3.40.800.10">
    <property type="entry name" value="Ureohydrolase domain"/>
    <property type="match status" value="1"/>
</dbReference>
<dbReference type="Pfam" id="PF00491">
    <property type="entry name" value="Arginase"/>
    <property type="match status" value="1"/>
</dbReference>
<evidence type="ECO:0000256" key="1">
    <source>
        <dbReference type="ARBA" id="ARBA00022723"/>
    </source>
</evidence>